<dbReference type="Pfam" id="PF12643">
    <property type="entry name" value="MazG-like"/>
    <property type="match status" value="1"/>
</dbReference>
<gene>
    <name evidence="1" type="ORF">BUE93_09440</name>
</gene>
<dbReference type="PIRSF" id="PIRSF029826">
    <property type="entry name" value="UCP029826_pph"/>
    <property type="match status" value="1"/>
</dbReference>
<dbReference type="SUPFAM" id="SSF101386">
    <property type="entry name" value="all-alpha NTP pyrophosphatases"/>
    <property type="match status" value="1"/>
</dbReference>
<dbReference type="AlphaFoldDB" id="A0A2S9X576"/>
<reference evidence="1 2" key="1">
    <citation type="submission" date="2017-01" db="EMBL/GenBank/DDBJ databases">
        <title>New insights into the genetic diversity of Chromobacterium isolated from tropical freshwater lake.</title>
        <authorList>
            <person name="Santos A.B."/>
            <person name="Nascimento A.M."/>
            <person name="Da Silva P.C."/>
        </authorList>
    </citation>
    <scope>NUCLEOTIDE SEQUENCE [LARGE SCALE GENOMIC DNA]</scope>
    <source>
        <strain evidence="1 2">56AF</strain>
    </source>
</reference>
<dbReference type="PANTHER" id="PTHR46523:SF1">
    <property type="entry name" value="DCTP PYROPHOSPHATASE 1"/>
    <property type="match status" value="1"/>
</dbReference>
<sequence length="123" mass="14261">MSKNSKSDDHFIQLRHKIDQFSDERDWGKFHTPKNLSMALTIEASELMELFQWQDGSEGFDSLTDMKKQAVEHEVADIFIYLMRFCSVTGIDPINAAEAKMKLNSEKYPSELVKGKSNKYTEY</sequence>
<dbReference type="GO" id="GO:0042262">
    <property type="term" value="P:DNA protection"/>
    <property type="evidence" value="ECO:0007669"/>
    <property type="project" value="TreeGrafter"/>
</dbReference>
<dbReference type="Gene3D" id="1.10.287.1080">
    <property type="entry name" value="MazG-like"/>
    <property type="match status" value="1"/>
</dbReference>
<dbReference type="GO" id="GO:0047840">
    <property type="term" value="F:dCTP diphosphatase activity"/>
    <property type="evidence" value="ECO:0007669"/>
    <property type="project" value="TreeGrafter"/>
</dbReference>
<dbReference type="PANTHER" id="PTHR46523">
    <property type="entry name" value="DCTP PYROPHOSPHATASE 1"/>
    <property type="match status" value="1"/>
</dbReference>
<evidence type="ECO:0008006" key="3">
    <source>
        <dbReference type="Google" id="ProtNLM"/>
    </source>
</evidence>
<dbReference type="EMBL" id="MTBD01000024">
    <property type="protein sequence ID" value="PRP70874.1"/>
    <property type="molecule type" value="Genomic_DNA"/>
</dbReference>
<name>A0A2S9X576_9NEIS</name>
<protein>
    <recommendedName>
        <fullName evidence="3">Nucleotide pyrophosphohydrolase</fullName>
    </recommendedName>
</protein>
<proteinExistence type="predicted"/>
<accession>A0A2S9X576</accession>
<dbReference type="Proteomes" id="UP000239469">
    <property type="component" value="Unassembled WGS sequence"/>
</dbReference>
<dbReference type="GO" id="GO:0005829">
    <property type="term" value="C:cytosol"/>
    <property type="evidence" value="ECO:0007669"/>
    <property type="project" value="TreeGrafter"/>
</dbReference>
<comment type="caution">
    <text evidence="1">The sequence shown here is derived from an EMBL/GenBank/DDBJ whole genome shotgun (WGS) entry which is preliminary data.</text>
</comment>
<dbReference type="CDD" id="cd11537">
    <property type="entry name" value="NTP-PPase_RS21-C6_like"/>
    <property type="match status" value="1"/>
</dbReference>
<dbReference type="RefSeq" id="WP_106076637.1">
    <property type="nucleotide sequence ID" value="NZ_MTBD01000024.1"/>
</dbReference>
<evidence type="ECO:0000313" key="2">
    <source>
        <dbReference type="Proteomes" id="UP000239469"/>
    </source>
</evidence>
<organism evidence="1 2">
    <name type="scientific">Chromobacterium amazonense</name>
    <dbReference type="NCBI Taxonomy" id="1382803"/>
    <lineage>
        <taxon>Bacteria</taxon>
        <taxon>Pseudomonadati</taxon>
        <taxon>Pseudomonadota</taxon>
        <taxon>Betaproteobacteria</taxon>
        <taxon>Neisseriales</taxon>
        <taxon>Chromobacteriaceae</taxon>
        <taxon>Chromobacterium</taxon>
    </lineage>
</organism>
<dbReference type="GO" id="GO:0006253">
    <property type="term" value="P:dCTP catabolic process"/>
    <property type="evidence" value="ECO:0007669"/>
    <property type="project" value="TreeGrafter"/>
</dbReference>
<evidence type="ECO:0000313" key="1">
    <source>
        <dbReference type="EMBL" id="PRP70874.1"/>
    </source>
</evidence>
<dbReference type="InterPro" id="IPR052555">
    <property type="entry name" value="dCTP_Pyrophosphatase"/>
</dbReference>
<dbReference type="OrthoDB" id="9791898at2"/>
<dbReference type="InterPro" id="IPR025984">
    <property type="entry name" value="DCTPP"/>
</dbReference>